<evidence type="ECO:0000256" key="10">
    <source>
        <dbReference type="ARBA" id="ARBA00023277"/>
    </source>
</evidence>
<comment type="subunit">
    <text evidence="12">Homodimer.</text>
</comment>
<dbReference type="Gene3D" id="3.40.50.620">
    <property type="entry name" value="HUPs"/>
    <property type="match status" value="1"/>
</dbReference>
<evidence type="ECO:0000256" key="7">
    <source>
        <dbReference type="ARBA" id="ARBA00022777"/>
    </source>
</evidence>
<keyword evidence="4 12" id="KW-0808">Transferase</keyword>
<evidence type="ECO:0000256" key="6">
    <source>
        <dbReference type="ARBA" id="ARBA00022741"/>
    </source>
</evidence>
<dbReference type="InterPro" id="IPR014729">
    <property type="entry name" value="Rossmann-like_a/b/a_fold"/>
</dbReference>
<dbReference type="NCBIfam" id="TIGR02199">
    <property type="entry name" value="rfaE_dom_II"/>
    <property type="match status" value="1"/>
</dbReference>
<dbReference type="PANTHER" id="PTHR46969:SF1">
    <property type="entry name" value="BIFUNCTIONAL PROTEIN HLDE"/>
    <property type="match status" value="1"/>
</dbReference>
<dbReference type="AlphaFoldDB" id="A0A1Y6CXQ4"/>
<dbReference type="STRING" id="1760988.SAMN02949497_0621"/>
<dbReference type="UniPathway" id="UPA00356">
    <property type="reaction ID" value="UER00437"/>
</dbReference>
<dbReference type="NCBIfam" id="TIGR00125">
    <property type="entry name" value="cyt_tran_rel"/>
    <property type="match status" value="1"/>
</dbReference>
<evidence type="ECO:0000256" key="11">
    <source>
        <dbReference type="ARBA" id="ARBA00047428"/>
    </source>
</evidence>
<dbReference type="CDD" id="cd01172">
    <property type="entry name" value="RfaE_like"/>
    <property type="match status" value="1"/>
</dbReference>
<dbReference type="GO" id="GO:0033786">
    <property type="term" value="F:heptose-1-phosphate adenylyltransferase activity"/>
    <property type="evidence" value="ECO:0007669"/>
    <property type="project" value="UniProtKB-UniRule"/>
</dbReference>
<evidence type="ECO:0000256" key="9">
    <source>
        <dbReference type="ARBA" id="ARBA00023268"/>
    </source>
</evidence>
<evidence type="ECO:0000256" key="5">
    <source>
        <dbReference type="ARBA" id="ARBA00022695"/>
    </source>
</evidence>
<evidence type="ECO:0000256" key="4">
    <source>
        <dbReference type="ARBA" id="ARBA00022679"/>
    </source>
</evidence>
<comment type="pathway">
    <text evidence="12">Nucleotide-sugar biosynthesis; ADP-L-glycero-beta-D-manno-heptose biosynthesis; ADP-L-glycero-beta-D-manno-heptose from D-glycero-beta-D-manno-heptose 7-phosphate: step 1/4.</text>
</comment>
<sequence length="498" mass="52867">MNPQRHLLEAVRGGFRAAGTLEIPRILVVGDLMLDRYLWGEVERVSPEAPVPVVRLRHRTERFGGAANVAANLAGLGVETWVAGYLGDDEAGLRLTEMLADTGIHGGGLVRSASRPTITKTRVIGGRQQMLRLDQETTGAYPGAERGRLLGAVLERLEQAPIAALVLSDYAKGALDPELCQSLIGAARAKNIFVWVDPKGLDYRKYRGANAITPNLREAAQAVGEPAQDVAAVLERAGRLRRELGLDFIAVTRGEQGISLVEAEVTRHLPAQAREVFDVSGAGDTVIAGLAAGVAAGLSPLDACRLANHAAATVVAKVGTLPVDRAELLRAIEQAGIETQADKIRALPDLVRQAEHWRSQGETLVFTNGCFDLLHAGHVGYLEAAKRLGQRLVVGLNTDRSVAALKGPDRPVIHEADRARVLAALEAVDAVVVFDEDTPLALIQALRPDVLVKGDDYAEAEVVGAAEVKAAGGRVELIPVLAGRATSRIIARLVGQAA</sequence>
<keyword evidence="5 12" id="KW-0548">Nucleotidyltransferase</keyword>
<comment type="similarity">
    <text evidence="12">In the C-terminal section; belongs to the cytidylyltransferase family.</text>
</comment>
<dbReference type="HAMAP" id="MF_01603">
    <property type="entry name" value="HldE"/>
    <property type="match status" value="1"/>
</dbReference>
<gene>
    <name evidence="12" type="primary">hldE</name>
    <name evidence="15" type="ORF">SAMN02949497_0621</name>
</gene>
<dbReference type="Pfam" id="PF00294">
    <property type="entry name" value="PfkB"/>
    <property type="match status" value="1"/>
</dbReference>
<reference evidence="15 16" key="1">
    <citation type="submission" date="2016-12" db="EMBL/GenBank/DDBJ databases">
        <authorList>
            <person name="Song W.-J."/>
            <person name="Kurnit D.M."/>
        </authorList>
    </citation>
    <scope>NUCLEOTIDE SEQUENCE [LARGE SCALE GENOMIC DNA]</scope>
    <source>
        <strain evidence="15 16">175</strain>
    </source>
</reference>
<dbReference type="EC" id="2.7.1.167" evidence="12"/>
<feature type="binding site" evidence="12">
    <location>
        <begin position="215"/>
        <end position="218"/>
    </location>
    <ligand>
        <name>ATP</name>
        <dbReference type="ChEBI" id="CHEBI:30616"/>
    </ligand>
</feature>
<feature type="region of interest" description="Cytidylyltransferase" evidence="12">
    <location>
        <begin position="366"/>
        <end position="498"/>
    </location>
</feature>
<dbReference type="PROSITE" id="PS00584">
    <property type="entry name" value="PFKB_KINASES_2"/>
    <property type="match status" value="1"/>
</dbReference>
<keyword evidence="16" id="KW-1185">Reference proteome</keyword>
<proteinExistence type="inferred from homology"/>
<evidence type="ECO:0000256" key="1">
    <source>
        <dbReference type="ARBA" id="ARBA00002319"/>
    </source>
</evidence>
<organism evidence="15 16">
    <name type="scientific">Methylomagnum ishizawai</name>
    <dbReference type="NCBI Taxonomy" id="1760988"/>
    <lineage>
        <taxon>Bacteria</taxon>
        <taxon>Pseudomonadati</taxon>
        <taxon>Pseudomonadota</taxon>
        <taxon>Gammaproteobacteria</taxon>
        <taxon>Methylococcales</taxon>
        <taxon>Methylococcaceae</taxon>
        <taxon>Methylomagnum</taxon>
    </lineage>
</organism>
<dbReference type="InterPro" id="IPR011914">
    <property type="entry name" value="RfaE_dom_II"/>
</dbReference>
<dbReference type="InterPro" id="IPR011611">
    <property type="entry name" value="PfkB_dom"/>
</dbReference>
<comment type="pathway">
    <text evidence="3">Bacterial outer membrane biogenesis; LPS core biosynthesis.</text>
</comment>
<keyword evidence="10 12" id="KW-0119">Carbohydrate metabolism</keyword>
<dbReference type="GO" id="GO:0016773">
    <property type="term" value="F:phosphotransferase activity, alcohol group as acceptor"/>
    <property type="evidence" value="ECO:0007669"/>
    <property type="project" value="InterPro"/>
</dbReference>
<dbReference type="Gene3D" id="3.40.1190.20">
    <property type="match status" value="1"/>
</dbReference>
<keyword evidence="7 12" id="KW-0418">Kinase</keyword>
<dbReference type="NCBIfam" id="TIGR02198">
    <property type="entry name" value="rfaE_dom_I"/>
    <property type="match status" value="1"/>
</dbReference>
<dbReference type="GO" id="GO:0005524">
    <property type="term" value="F:ATP binding"/>
    <property type="evidence" value="ECO:0007669"/>
    <property type="project" value="UniProtKB-UniRule"/>
</dbReference>
<evidence type="ECO:0000259" key="13">
    <source>
        <dbReference type="Pfam" id="PF00294"/>
    </source>
</evidence>
<keyword evidence="6 12" id="KW-0547">Nucleotide-binding</keyword>
<dbReference type="PANTHER" id="PTHR46969">
    <property type="entry name" value="BIFUNCTIONAL PROTEIN HLDE"/>
    <property type="match status" value="1"/>
</dbReference>
<dbReference type="EC" id="2.7.7.70" evidence="12"/>
<protein>
    <recommendedName>
        <fullName evidence="12">Bifunctional protein HldE</fullName>
    </recommendedName>
    <domain>
        <recommendedName>
            <fullName evidence="12">D-beta-D-heptose 7-phosphate kinase</fullName>
            <ecNumber evidence="12">2.7.1.167</ecNumber>
        </recommendedName>
        <alternativeName>
            <fullName evidence="12">D-beta-D-heptose 7-phosphotransferase</fullName>
        </alternativeName>
        <alternativeName>
            <fullName evidence="12">D-glycero-beta-D-manno-heptose-7-phosphate kinase</fullName>
        </alternativeName>
    </domain>
    <domain>
        <recommendedName>
            <fullName evidence="12">D-beta-D-heptose 1-phosphate adenylyltransferase</fullName>
            <ecNumber evidence="12">2.7.7.70</ecNumber>
        </recommendedName>
        <alternativeName>
            <fullName evidence="12">D-glycero-beta-D-manno-heptose 1-phosphate adenylyltransferase</fullName>
        </alternativeName>
    </domain>
</protein>
<dbReference type="GO" id="GO:0009244">
    <property type="term" value="P:lipopolysaccharide core region biosynthetic process"/>
    <property type="evidence" value="ECO:0007669"/>
    <property type="project" value="UniProtKB-UniPathway"/>
</dbReference>
<dbReference type="InterPro" id="IPR011913">
    <property type="entry name" value="RfaE_dom_I"/>
</dbReference>
<dbReference type="GO" id="GO:0097171">
    <property type="term" value="P:ADP-L-glycero-beta-D-manno-heptose biosynthetic process"/>
    <property type="evidence" value="ECO:0007669"/>
    <property type="project" value="UniProtKB-UniPathway"/>
</dbReference>
<evidence type="ECO:0000256" key="3">
    <source>
        <dbReference type="ARBA" id="ARBA00004713"/>
    </source>
</evidence>
<dbReference type="OrthoDB" id="9802794at2"/>
<dbReference type="Pfam" id="PF01467">
    <property type="entry name" value="CTP_transf_like"/>
    <property type="match status" value="1"/>
</dbReference>
<dbReference type="InterPro" id="IPR023030">
    <property type="entry name" value="Bifunc_HldE"/>
</dbReference>
<keyword evidence="8 12" id="KW-0067">ATP-binding</keyword>
<evidence type="ECO:0000259" key="14">
    <source>
        <dbReference type="Pfam" id="PF01467"/>
    </source>
</evidence>
<comment type="catalytic activity">
    <reaction evidence="11 12">
        <text>D-glycero-beta-D-manno-heptose 1-phosphate + ATP + H(+) = ADP-D-glycero-beta-D-manno-heptose + diphosphate</text>
        <dbReference type="Rhea" id="RHEA:27465"/>
        <dbReference type="ChEBI" id="CHEBI:15378"/>
        <dbReference type="ChEBI" id="CHEBI:30616"/>
        <dbReference type="ChEBI" id="CHEBI:33019"/>
        <dbReference type="ChEBI" id="CHEBI:59967"/>
        <dbReference type="ChEBI" id="CHEBI:61593"/>
        <dbReference type="EC" id="2.7.7.70"/>
    </reaction>
</comment>
<accession>A0A1Y6CXQ4</accession>
<feature type="domain" description="Carbohydrate kinase PfkB" evidence="13">
    <location>
        <begin position="25"/>
        <end position="320"/>
    </location>
</feature>
<keyword evidence="9 12" id="KW-0511">Multifunctional enzyme</keyword>
<comment type="function">
    <text evidence="1 12">Catalyzes the phosphorylation of D-glycero-D-manno-heptose 7-phosphate at the C-1 position to selectively form D-glycero-beta-D-manno-heptose-1,7-bisphosphate.</text>
</comment>
<comment type="pathway">
    <text evidence="12">Nucleotide-sugar biosynthesis; ADP-L-glycero-beta-D-manno-heptose biosynthesis; ADP-L-glycero-beta-D-manno-heptose from D-glycero-beta-D-manno-heptose 7-phosphate: step 3/4.</text>
</comment>
<dbReference type="GO" id="GO:0033785">
    <property type="term" value="F:heptose 7-phosphate kinase activity"/>
    <property type="evidence" value="ECO:0007669"/>
    <property type="project" value="UniProtKB-UniRule"/>
</dbReference>
<feature type="domain" description="Cytidyltransferase-like" evidence="14">
    <location>
        <begin position="366"/>
        <end position="459"/>
    </location>
</feature>
<dbReference type="SUPFAM" id="SSF52374">
    <property type="entry name" value="Nucleotidylyl transferase"/>
    <property type="match status" value="1"/>
</dbReference>
<dbReference type="SUPFAM" id="SSF53613">
    <property type="entry name" value="Ribokinase-like"/>
    <property type="match status" value="1"/>
</dbReference>
<feature type="active site" evidence="12">
    <location>
        <position position="284"/>
    </location>
</feature>
<comment type="function">
    <text evidence="2 12">Catalyzes the ADP transfer from ATP to D-glycero-beta-D-manno-heptose 1-phosphate, yielding ADP-D-glycero-beta-D-manno-heptose.</text>
</comment>
<evidence type="ECO:0000256" key="2">
    <source>
        <dbReference type="ARBA" id="ARBA00003753"/>
    </source>
</evidence>
<comment type="similarity">
    <text evidence="12">In the N-terminal section; belongs to the carbohydrate kinase PfkB family.</text>
</comment>
<name>A0A1Y6CXQ4_9GAMM</name>
<evidence type="ECO:0000313" key="15">
    <source>
        <dbReference type="EMBL" id="SMF93343.1"/>
    </source>
</evidence>
<evidence type="ECO:0000256" key="12">
    <source>
        <dbReference type="HAMAP-Rule" id="MF_01603"/>
    </source>
</evidence>
<dbReference type="EMBL" id="FXAM01000001">
    <property type="protein sequence ID" value="SMF93343.1"/>
    <property type="molecule type" value="Genomic_DNA"/>
</dbReference>
<comment type="catalytic activity">
    <reaction evidence="12">
        <text>D-glycero-beta-D-manno-heptose 7-phosphate + ATP = D-glycero-beta-D-manno-heptose 1,7-bisphosphate + ADP + H(+)</text>
        <dbReference type="Rhea" id="RHEA:27473"/>
        <dbReference type="ChEBI" id="CHEBI:15378"/>
        <dbReference type="ChEBI" id="CHEBI:30616"/>
        <dbReference type="ChEBI" id="CHEBI:60204"/>
        <dbReference type="ChEBI" id="CHEBI:60208"/>
        <dbReference type="ChEBI" id="CHEBI:456216"/>
        <dbReference type="EC" id="2.7.1.167"/>
    </reaction>
</comment>
<dbReference type="InterPro" id="IPR004821">
    <property type="entry name" value="Cyt_trans-like"/>
</dbReference>
<dbReference type="FunFam" id="3.40.1190.20:FF:000002">
    <property type="entry name" value="Bifunctional protein HldE"/>
    <property type="match status" value="1"/>
</dbReference>
<dbReference type="UniPathway" id="UPA00958"/>
<dbReference type="InterPro" id="IPR029056">
    <property type="entry name" value="Ribokinase-like"/>
</dbReference>
<dbReference type="Proteomes" id="UP000192923">
    <property type="component" value="Unassembled WGS sequence"/>
</dbReference>
<dbReference type="InterPro" id="IPR002173">
    <property type="entry name" value="Carboh/pur_kinase_PfkB_CS"/>
</dbReference>
<evidence type="ECO:0000256" key="8">
    <source>
        <dbReference type="ARBA" id="ARBA00022840"/>
    </source>
</evidence>
<feature type="region of interest" description="Ribokinase" evidence="12">
    <location>
        <begin position="1"/>
        <end position="335"/>
    </location>
</feature>
<evidence type="ECO:0000313" key="16">
    <source>
        <dbReference type="Proteomes" id="UP000192923"/>
    </source>
</evidence>
<dbReference type="RefSeq" id="WP_085209843.1">
    <property type="nucleotide sequence ID" value="NZ_FXAM01000001.1"/>
</dbReference>
<dbReference type="GO" id="GO:0005829">
    <property type="term" value="C:cytosol"/>
    <property type="evidence" value="ECO:0007669"/>
    <property type="project" value="TreeGrafter"/>
</dbReference>